<keyword evidence="18" id="KW-0961">Cell wall biogenesis/degradation</keyword>
<evidence type="ECO:0000256" key="16">
    <source>
        <dbReference type="ARBA" id="ARBA00023285"/>
    </source>
</evidence>
<evidence type="ECO:0000256" key="20">
    <source>
        <dbReference type="ARBA" id="ARBA00024056"/>
    </source>
</evidence>
<evidence type="ECO:0000256" key="4">
    <source>
        <dbReference type="ARBA" id="ARBA00010973"/>
    </source>
</evidence>
<dbReference type="GO" id="GO:0098552">
    <property type="term" value="C:side of membrane"/>
    <property type="evidence" value="ECO:0007669"/>
    <property type="project" value="UniProtKB-KW"/>
</dbReference>
<comment type="subcellular location">
    <subcellularLocation>
        <location evidence="3">Cell membrane</location>
        <topology evidence="3">Lipid-anchor</topology>
        <topology evidence="3">GPI-anchor</topology>
    </subcellularLocation>
    <subcellularLocation>
        <location evidence="2">Secreted</location>
        <location evidence="2">Cell wall</location>
    </subcellularLocation>
</comment>
<evidence type="ECO:0000256" key="1">
    <source>
        <dbReference type="ARBA" id="ARBA00001941"/>
    </source>
</evidence>
<comment type="caution">
    <text evidence="24">The sequence shown here is derived from an EMBL/GenBank/DDBJ whole genome shotgun (WGS) entry which is preliminary data.</text>
</comment>
<evidence type="ECO:0000256" key="21">
    <source>
        <dbReference type="ARBA" id="ARBA00048494"/>
    </source>
</evidence>
<keyword evidence="15" id="KW-0119">Carbohydrate metabolism</keyword>
<evidence type="ECO:0000256" key="18">
    <source>
        <dbReference type="ARBA" id="ARBA00023316"/>
    </source>
</evidence>
<dbReference type="InterPro" id="IPR050248">
    <property type="entry name" value="Polysacc_deacetylase_ArnD"/>
</dbReference>
<evidence type="ECO:0000256" key="3">
    <source>
        <dbReference type="ARBA" id="ARBA00004609"/>
    </source>
</evidence>
<keyword evidence="19" id="KW-0624">Polysaccharide degradation</keyword>
<keyword evidence="12" id="KW-0146">Chitin degradation</keyword>
<dbReference type="PANTHER" id="PTHR10587">
    <property type="entry name" value="GLYCOSYL TRANSFERASE-RELATED"/>
    <property type="match status" value="1"/>
</dbReference>
<gene>
    <name evidence="24" type="primary">CDA_2</name>
    <name evidence="24" type="ORF">A0J61_09808</name>
</gene>
<keyword evidence="14" id="KW-0325">Glycoprotein</keyword>
<evidence type="ECO:0000313" key="25">
    <source>
        <dbReference type="Proteomes" id="UP000093000"/>
    </source>
</evidence>
<evidence type="ECO:0000256" key="10">
    <source>
        <dbReference type="ARBA" id="ARBA00022729"/>
    </source>
</evidence>
<evidence type="ECO:0000256" key="19">
    <source>
        <dbReference type="ARBA" id="ARBA00023326"/>
    </source>
</evidence>
<dbReference type="GO" id="GO:0006032">
    <property type="term" value="P:chitin catabolic process"/>
    <property type="evidence" value="ECO:0007669"/>
    <property type="project" value="UniProtKB-KW"/>
</dbReference>
<dbReference type="GO" id="GO:0004099">
    <property type="term" value="F:chitin deacetylase activity"/>
    <property type="evidence" value="ECO:0007669"/>
    <property type="project" value="UniProtKB-EC"/>
</dbReference>
<dbReference type="GO" id="GO:0009272">
    <property type="term" value="P:fungal-type cell wall biogenesis"/>
    <property type="evidence" value="ECO:0007669"/>
    <property type="project" value="UniProtKB-ARBA"/>
</dbReference>
<evidence type="ECO:0000256" key="7">
    <source>
        <dbReference type="ARBA" id="ARBA00022525"/>
    </source>
</evidence>
<dbReference type="GO" id="GO:0005886">
    <property type="term" value="C:plasma membrane"/>
    <property type="evidence" value="ECO:0007669"/>
    <property type="project" value="UniProtKB-SubCell"/>
</dbReference>
<dbReference type="STRING" id="101091.A0A1C7MZD8"/>
<evidence type="ECO:0000256" key="2">
    <source>
        <dbReference type="ARBA" id="ARBA00004191"/>
    </source>
</evidence>
<keyword evidence="10 22" id="KW-0732">Signal</keyword>
<dbReference type="CDD" id="cd10952">
    <property type="entry name" value="CE4_MrCDA_like"/>
    <property type="match status" value="1"/>
</dbReference>
<evidence type="ECO:0000256" key="22">
    <source>
        <dbReference type="SAM" id="SignalP"/>
    </source>
</evidence>
<dbReference type="OrthoDB" id="407355at2759"/>
<dbReference type="SUPFAM" id="SSF88713">
    <property type="entry name" value="Glycoside hydrolase/deacetylase"/>
    <property type="match status" value="1"/>
</dbReference>
<comment type="catalytic activity">
    <reaction evidence="21">
        <text>[(1-&gt;4)-N-acetyl-beta-D-glucosaminyl](n) + n H2O = chitosan + n acetate</text>
        <dbReference type="Rhea" id="RHEA:10464"/>
        <dbReference type="Rhea" id="RHEA-COMP:9593"/>
        <dbReference type="Rhea" id="RHEA-COMP:9597"/>
        <dbReference type="ChEBI" id="CHEBI:15377"/>
        <dbReference type="ChEBI" id="CHEBI:17029"/>
        <dbReference type="ChEBI" id="CHEBI:30089"/>
        <dbReference type="ChEBI" id="CHEBI:57704"/>
        <dbReference type="EC" id="3.5.1.41"/>
    </reaction>
    <physiologicalReaction direction="left-to-right" evidence="21">
        <dbReference type="Rhea" id="RHEA:10465"/>
    </physiologicalReaction>
</comment>
<feature type="domain" description="NodB homology" evidence="23">
    <location>
        <begin position="158"/>
        <end position="351"/>
    </location>
</feature>
<dbReference type="Gene3D" id="3.20.20.370">
    <property type="entry name" value="Glycoside hydrolase/deacetylase"/>
    <property type="match status" value="1"/>
</dbReference>
<keyword evidence="11" id="KW-0378">Hydrolase</keyword>
<evidence type="ECO:0000256" key="12">
    <source>
        <dbReference type="ARBA" id="ARBA00023024"/>
    </source>
</evidence>
<dbReference type="EMBL" id="LUGH01000943">
    <property type="protein sequence ID" value="OBZ82142.1"/>
    <property type="molecule type" value="Genomic_DNA"/>
</dbReference>
<dbReference type="PANTHER" id="PTHR10587:SF98">
    <property type="entry name" value="CHITIN DEACETYLASE"/>
    <property type="match status" value="1"/>
</dbReference>
<evidence type="ECO:0000256" key="14">
    <source>
        <dbReference type="ARBA" id="ARBA00023180"/>
    </source>
</evidence>
<keyword evidence="25" id="KW-1185">Reference proteome</keyword>
<dbReference type="InterPro" id="IPR011330">
    <property type="entry name" value="Glyco_hydro/deAcase_b/a-brl"/>
</dbReference>
<evidence type="ECO:0000256" key="13">
    <source>
        <dbReference type="ARBA" id="ARBA00023136"/>
    </source>
</evidence>
<reference evidence="24 25" key="1">
    <citation type="submission" date="2016-03" db="EMBL/GenBank/DDBJ databases">
        <title>Choanephora cucurbitarum.</title>
        <authorList>
            <person name="Min B."/>
            <person name="Park H."/>
            <person name="Park J.-H."/>
            <person name="Shin H.-D."/>
            <person name="Choi I.-G."/>
        </authorList>
    </citation>
    <scope>NUCLEOTIDE SEQUENCE [LARGE SCALE GENOMIC DNA]</scope>
    <source>
        <strain evidence="24 25">KUS-F28377</strain>
    </source>
</reference>
<dbReference type="Proteomes" id="UP000093000">
    <property type="component" value="Unassembled WGS sequence"/>
</dbReference>
<proteinExistence type="inferred from homology"/>
<accession>A0A1C7MZD8</accession>
<evidence type="ECO:0000256" key="6">
    <source>
        <dbReference type="ARBA" id="ARBA00022512"/>
    </source>
</evidence>
<dbReference type="InParanoid" id="A0A1C7MZD8"/>
<keyword evidence="16" id="KW-0170">Cobalt</keyword>
<keyword evidence="13" id="KW-0472">Membrane</keyword>
<evidence type="ECO:0000256" key="17">
    <source>
        <dbReference type="ARBA" id="ARBA00023288"/>
    </source>
</evidence>
<feature type="signal peptide" evidence="22">
    <location>
        <begin position="1"/>
        <end position="21"/>
    </location>
</feature>
<comment type="similarity">
    <text evidence="4">Belongs to the polysaccharide deacetylase family.</text>
</comment>
<evidence type="ECO:0000313" key="24">
    <source>
        <dbReference type="EMBL" id="OBZ82142.1"/>
    </source>
</evidence>
<dbReference type="FunFam" id="3.20.20.370:FF:000004">
    <property type="entry name" value="Related to Chitin deacetylase"/>
    <property type="match status" value="1"/>
</dbReference>
<keyword evidence="7" id="KW-0964">Secreted</keyword>
<comment type="cofactor">
    <cofactor evidence="1">
        <name>Co(2+)</name>
        <dbReference type="ChEBI" id="CHEBI:48828"/>
    </cofactor>
</comment>
<keyword evidence="8" id="KW-0336">GPI-anchor</keyword>
<dbReference type="GO" id="GO:0000272">
    <property type="term" value="P:polysaccharide catabolic process"/>
    <property type="evidence" value="ECO:0007669"/>
    <property type="project" value="UniProtKB-KW"/>
</dbReference>
<dbReference type="GO" id="GO:0046872">
    <property type="term" value="F:metal ion binding"/>
    <property type="evidence" value="ECO:0007669"/>
    <property type="project" value="UniProtKB-KW"/>
</dbReference>
<dbReference type="AlphaFoldDB" id="A0A1C7MZD8"/>
<evidence type="ECO:0000256" key="5">
    <source>
        <dbReference type="ARBA" id="ARBA00022475"/>
    </source>
</evidence>
<feature type="chain" id="PRO_5008889379" description="chitin deacetylase" evidence="22">
    <location>
        <begin position="22"/>
        <end position="449"/>
    </location>
</feature>
<dbReference type="InterPro" id="IPR002509">
    <property type="entry name" value="NODB_dom"/>
</dbReference>
<sequence>MHIKTLTISVAIAKFIAFASADVNISTYYQSLESKIDPKNATVPSIEQTTSLDPSVECKDYTPDSSLIAINRSEFPESWSIATSNGRADSAEFTSLYNSIDWTKAPNISVRTIKSNGDLNDSGYDYDTDPDCWWSATTCTVPKLADVNPDIYKCDEPETWGLTYDDGPNCSHNAFYDYLQQNNLKASMFYIGSNVLDLPYGALRGIADGHHIASHTWSHPYMTTLTNKEVLAELYYTQKAIKLATGITPRYWRPPYGDVDDRVRWVATQLGMTAIIWNYDTDDWAADDGSTPAAVEKTYEQFIEMGSNGTFADSGNIVLTHEIDNITMSLALEFLPKIKASYKNVLDVATCANITRPYFEDFEWTSVINGTGASNTASVANATSTVVVAATSSVADTSSTAEATSTTTTGDASSTGLVAAAQVQQVANNAHLNTPSLALAAGFIVSLIF</sequence>
<dbReference type="Pfam" id="PF01522">
    <property type="entry name" value="Polysacc_deac_1"/>
    <property type="match status" value="1"/>
</dbReference>
<evidence type="ECO:0000259" key="23">
    <source>
        <dbReference type="PROSITE" id="PS51677"/>
    </source>
</evidence>
<keyword evidence="9" id="KW-0479">Metal-binding</keyword>
<keyword evidence="6" id="KW-0134">Cell wall</keyword>
<protein>
    <recommendedName>
        <fullName evidence="20">chitin deacetylase</fullName>
        <ecNumber evidence="20">3.5.1.41</ecNumber>
    </recommendedName>
</protein>
<dbReference type="PROSITE" id="PS51677">
    <property type="entry name" value="NODB"/>
    <property type="match status" value="1"/>
</dbReference>
<keyword evidence="5" id="KW-1003">Cell membrane</keyword>
<dbReference type="EC" id="3.5.1.41" evidence="20"/>
<keyword evidence="17" id="KW-0449">Lipoprotein</keyword>
<organism evidence="24 25">
    <name type="scientific">Choanephora cucurbitarum</name>
    <dbReference type="NCBI Taxonomy" id="101091"/>
    <lineage>
        <taxon>Eukaryota</taxon>
        <taxon>Fungi</taxon>
        <taxon>Fungi incertae sedis</taxon>
        <taxon>Mucoromycota</taxon>
        <taxon>Mucoromycotina</taxon>
        <taxon>Mucoromycetes</taxon>
        <taxon>Mucorales</taxon>
        <taxon>Mucorineae</taxon>
        <taxon>Choanephoraceae</taxon>
        <taxon>Choanephoroideae</taxon>
        <taxon>Choanephora</taxon>
    </lineage>
</organism>
<dbReference type="GO" id="GO:0071555">
    <property type="term" value="P:cell wall organization"/>
    <property type="evidence" value="ECO:0007669"/>
    <property type="project" value="UniProtKB-KW"/>
</dbReference>
<evidence type="ECO:0000256" key="9">
    <source>
        <dbReference type="ARBA" id="ARBA00022723"/>
    </source>
</evidence>
<name>A0A1C7MZD8_9FUNG</name>
<evidence type="ECO:0000256" key="8">
    <source>
        <dbReference type="ARBA" id="ARBA00022622"/>
    </source>
</evidence>
<evidence type="ECO:0000256" key="11">
    <source>
        <dbReference type="ARBA" id="ARBA00022801"/>
    </source>
</evidence>
<evidence type="ECO:0000256" key="15">
    <source>
        <dbReference type="ARBA" id="ARBA00023277"/>
    </source>
</evidence>